<gene>
    <name evidence="2" type="ORF">FAZ69_22035</name>
</gene>
<evidence type="ECO:0000313" key="2">
    <source>
        <dbReference type="EMBL" id="TKC85993.1"/>
    </source>
</evidence>
<keyword evidence="3" id="KW-1185">Reference proteome</keyword>
<dbReference type="AlphaFoldDB" id="A0A4U1HYG7"/>
<dbReference type="OrthoDB" id="9879208at2"/>
<dbReference type="EMBL" id="SWJE01000012">
    <property type="protein sequence ID" value="TKC85993.1"/>
    <property type="molecule type" value="Genomic_DNA"/>
</dbReference>
<feature type="region of interest" description="Disordered" evidence="1">
    <location>
        <begin position="213"/>
        <end position="235"/>
    </location>
</feature>
<protein>
    <submittedName>
        <fullName evidence="2">Uncharacterized protein</fullName>
    </submittedName>
</protein>
<sequence>MSRAELIEYARGLDVALARLSAQHANPLGRAVRLARASAHHRELGVTTMFDAYGLQAGGYDSAFHVVFEMAEQAMRRAEADRQVERQLARLHPKAAAALIALRRHALRDTLDWPLAARLDYERNLVAEALVLVPSHVARERMDYWASLLDMFPRHEFDVVAKAPEYTVDDGATALEEGVKAGLGDDLSAHQDNRYAPGTFRYAKWIQGYRRGRRKATTARRGPRARPDGAGDVGS</sequence>
<dbReference type="RefSeq" id="WP_136897210.1">
    <property type="nucleotide sequence ID" value="NZ_SWJE01000012.1"/>
</dbReference>
<organism evidence="2 3">
    <name type="scientific">Trinickia terrae</name>
    <dbReference type="NCBI Taxonomy" id="2571161"/>
    <lineage>
        <taxon>Bacteria</taxon>
        <taxon>Pseudomonadati</taxon>
        <taxon>Pseudomonadota</taxon>
        <taxon>Betaproteobacteria</taxon>
        <taxon>Burkholderiales</taxon>
        <taxon>Burkholderiaceae</taxon>
        <taxon>Trinickia</taxon>
    </lineage>
</organism>
<feature type="compositionally biased region" description="Basic residues" evidence="1">
    <location>
        <begin position="213"/>
        <end position="224"/>
    </location>
</feature>
<reference evidence="2 3" key="1">
    <citation type="submission" date="2019-04" db="EMBL/GenBank/DDBJ databases">
        <title>Trinickia sp. 7GSK02, isolated from subtropical forest soil.</title>
        <authorList>
            <person name="Gao Z.-H."/>
            <person name="Qiu L.-H."/>
        </authorList>
    </citation>
    <scope>NUCLEOTIDE SEQUENCE [LARGE SCALE GENOMIC DNA]</scope>
    <source>
        <strain evidence="2 3">7GSK02</strain>
    </source>
</reference>
<name>A0A4U1HYG7_9BURK</name>
<proteinExistence type="predicted"/>
<accession>A0A4U1HYG7</accession>
<evidence type="ECO:0000313" key="3">
    <source>
        <dbReference type="Proteomes" id="UP000305539"/>
    </source>
</evidence>
<dbReference type="Proteomes" id="UP000305539">
    <property type="component" value="Unassembled WGS sequence"/>
</dbReference>
<comment type="caution">
    <text evidence="2">The sequence shown here is derived from an EMBL/GenBank/DDBJ whole genome shotgun (WGS) entry which is preliminary data.</text>
</comment>
<evidence type="ECO:0000256" key="1">
    <source>
        <dbReference type="SAM" id="MobiDB-lite"/>
    </source>
</evidence>